<evidence type="ECO:0000256" key="1">
    <source>
        <dbReference type="SAM" id="MobiDB-lite"/>
    </source>
</evidence>
<accession>A0A7R8ZCV7</accession>
<dbReference type="AlphaFoldDB" id="A0A7R8ZCV7"/>
<protein>
    <submittedName>
        <fullName evidence="2">Uncharacterized protein</fullName>
    </submittedName>
</protein>
<evidence type="ECO:0000313" key="2">
    <source>
        <dbReference type="EMBL" id="CAD7205125.1"/>
    </source>
</evidence>
<sequence length="130" mass="14416">MRCCQIVEGGDGSCTSRPAGCDARRCSLVDLTVSRHARRESLHHLQQHQSPSFDTSTSGQRPHVRLLGGRPPPLLRRSSFPVQMASSRVDLQLRSPAGTPAKLSRRPSVDSEGDSSPDMGRRRVRIIRRH</sequence>
<gene>
    <name evidence="2" type="ORF">TDIB3V08_LOCUS11279</name>
</gene>
<feature type="compositionally biased region" description="Polar residues" evidence="1">
    <location>
        <begin position="47"/>
        <end position="60"/>
    </location>
</feature>
<proteinExistence type="predicted"/>
<reference evidence="2" key="1">
    <citation type="submission" date="2020-11" db="EMBL/GenBank/DDBJ databases">
        <authorList>
            <person name="Tran Van P."/>
        </authorList>
    </citation>
    <scope>NUCLEOTIDE SEQUENCE</scope>
</reference>
<feature type="region of interest" description="Disordered" evidence="1">
    <location>
        <begin position="39"/>
        <end position="130"/>
    </location>
</feature>
<name>A0A7R8ZCV7_TIMDO</name>
<organism evidence="2">
    <name type="scientific">Timema douglasi</name>
    <name type="common">Walking stick</name>
    <dbReference type="NCBI Taxonomy" id="61478"/>
    <lineage>
        <taxon>Eukaryota</taxon>
        <taxon>Metazoa</taxon>
        <taxon>Ecdysozoa</taxon>
        <taxon>Arthropoda</taxon>
        <taxon>Hexapoda</taxon>
        <taxon>Insecta</taxon>
        <taxon>Pterygota</taxon>
        <taxon>Neoptera</taxon>
        <taxon>Polyneoptera</taxon>
        <taxon>Phasmatodea</taxon>
        <taxon>Timematodea</taxon>
        <taxon>Timematoidea</taxon>
        <taxon>Timematidae</taxon>
        <taxon>Timema</taxon>
    </lineage>
</organism>
<dbReference type="EMBL" id="OA574116">
    <property type="protein sequence ID" value="CAD7205125.1"/>
    <property type="molecule type" value="Genomic_DNA"/>
</dbReference>